<dbReference type="InterPro" id="IPR052337">
    <property type="entry name" value="SAT4-like"/>
</dbReference>
<evidence type="ECO:0000313" key="10">
    <source>
        <dbReference type="Proteomes" id="UP000800097"/>
    </source>
</evidence>
<accession>A0A6A6JWP1</accession>
<dbReference type="PANTHER" id="PTHR33048">
    <property type="entry name" value="PTH11-LIKE INTEGRAL MEMBRANE PROTEIN (AFU_ORTHOLOGUE AFUA_5G11245)"/>
    <property type="match status" value="1"/>
</dbReference>
<evidence type="ECO:0000256" key="2">
    <source>
        <dbReference type="ARBA" id="ARBA00022692"/>
    </source>
</evidence>
<evidence type="ECO:0000256" key="4">
    <source>
        <dbReference type="ARBA" id="ARBA00023136"/>
    </source>
</evidence>
<dbReference type="GeneID" id="54548312"/>
<dbReference type="RefSeq" id="XP_033658183.1">
    <property type="nucleotide sequence ID" value="XM_033795137.1"/>
</dbReference>
<comment type="subcellular location">
    <subcellularLocation>
        <location evidence="1">Membrane</location>
        <topology evidence="1">Multi-pass membrane protein</topology>
    </subcellularLocation>
</comment>
<evidence type="ECO:0000256" key="7">
    <source>
        <dbReference type="SAM" id="Phobius"/>
    </source>
</evidence>
<reference evidence="9" key="1">
    <citation type="journal article" date="2020" name="Stud. Mycol.">
        <title>101 Dothideomycetes genomes: a test case for predicting lifestyles and emergence of pathogens.</title>
        <authorList>
            <person name="Haridas S."/>
            <person name="Albert R."/>
            <person name="Binder M."/>
            <person name="Bloem J."/>
            <person name="Labutti K."/>
            <person name="Salamov A."/>
            <person name="Andreopoulos B."/>
            <person name="Baker S."/>
            <person name="Barry K."/>
            <person name="Bills G."/>
            <person name="Bluhm B."/>
            <person name="Cannon C."/>
            <person name="Castanera R."/>
            <person name="Culley D."/>
            <person name="Daum C."/>
            <person name="Ezra D."/>
            <person name="Gonzalez J."/>
            <person name="Henrissat B."/>
            <person name="Kuo A."/>
            <person name="Liang C."/>
            <person name="Lipzen A."/>
            <person name="Lutzoni F."/>
            <person name="Magnuson J."/>
            <person name="Mondo S."/>
            <person name="Nolan M."/>
            <person name="Ohm R."/>
            <person name="Pangilinan J."/>
            <person name="Park H.-J."/>
            <person name="Ramirez L."/>
            <person name="Alfaro M."/>
            <person name="Sun H."/>
            <person name="Tritt A."/>
            <person name="Yoshinaga Y."/>
            <person name="Zwiers L.-H."/>
            <person name="Turgeon B."/>
            <person name="Goodwin S."/>
            <person name="Spatafora J."/>
            <person name="Crous P."/>
            <person name="Grigoriev I."/>
        </authorList>
    </citation>
    <scope>NUCLEOTIDE SEQUENCE</scope>
    <source>
        <strain evidence="9">CBS 379.55</strain>
    </source>
</reference>
<evidence type="ECO:0000256" key="5">
    <source>
        <dbReference type="ARBA" id="ARBA00038359"/>
    </source>
</evidence>
<keyword evidence="3 7" id="KW-1133">Transmembrane helix</keyword>
<feature type="transmembrane region" description="Helical" evidence="7">
    <location>
        <begin position="212"/>
        <end position="231"/>
    </location>
</feature>
<proteinExistence type="inferred from homology"/>
<comment type="similarity">
    <text evidence="5">Belongs to the SAT4 family.</text>
</comment>
<dbReference type="AlphaFoldDB" id="A0A6A6JWP1"/>
<evidence type="ECO:0000256" key="6">
    <source>
        <dbReference type="SAM" id="MobiDB-lite"/>
    </source>
</evidence>
<dbReference type="OrthoDB" id="5022096at2759"/>
<dbReference type="GO" id="GO:0016020">
    <property type="term" value="C:membrane"/>
    <property type="evidence" value="ECO:0007669"/>
    <property type="project" value="UniProtKB-SubCell"/>
</dbReference>
<organism evidence="9 10">
    <name type="scientific">Westerdykella ornata</name>
    <dbReference type="NCBI Taxonomy" id="318751"/>
    <lineage>
        <taxon>Eukaryota</taxon>
        <taxon>Fungi</taxon>
        <taxon>Dikarya</taxon>
        <taxon>Ascomycota</taxon>
        <taxon>Pezizomycotina</taxon>
        <taxon>Dothideomycetes</taxon>
        <taxon>Pleosporomycetidae</taxon>
        <taxon>Pleosporales</taxon>
        <taxon>Sporormiaceae</taxon>
        <taxon>Westerdykella</taxon>
    </lineage>
</organism>
<dbReference type="Proteomes" id="UP000800097">
    <property type="component" value="Unassembled WGS sequence"/>
</dbReference>
<gene>
    <name evidence="9" type="ORF">EI97DRAFT_368449</name>
</gene>
<evidence type="ECO:0000256" key="3">
    <source>
        <dbReference type="ARBA" id="ARBA00022989"/>
    </source>
</evidence>
<dbReference type="EMBL" id="ML986484">
    <property type="protein sequence ID" value="KAF2280645.1"/>
    <property type="molecule type" value="Genomic_DNA"/>
</dbReference>
<dbReference type="PANTHER" id="PTHR33048:SF129">
    <property type="entry name" value="INTEGRAL MEMBRANE PROTEIN-RELATED"/>
    <property type="match status" value="1"/>
</dbReference>
<feature type="transmembrane region" description="Helical" evidence="7">
    <location>
        <begin position="95"/>
        <end position="116"/>
    </location>
</feature>
<keyword evidence="4 7" id="KW-0472">Membrane</keyword>
<dbReference type="InterPro" id="IPR049326">
    <property type="entry name" value="Rhodopsin_dom_fungi"/>
</dbReference>
<feature type="transmembrane region" description="Helical" evidence="7">
    <location>
        <begin position="128"/>
        <end position="145"/>
    </location>
</feature>
<sequence>MIPLLITEDALYHARSFAGVAIALHIVAFLTFAGRMWTRSFPVFRMAIDDYVMMLSYAFVIVDSTLLLKCVPFVFGRDPSTFTLADGERSNMYAIISQPFWAWSMCFLKVSIALMLLRLETATKMRRFLWANIAFQILLGFYNMITQLLQCIPLRAAWDLLKLTQNARCWSVDAVRINGVVVSSINVATDILFSLLPINFLRKVQRPLRERVIIGVLMALGMFAGGASMVKLVAGARFGRTDDPTAESIRIGMWSVIEGLVGIIAANVPCLRSPFQRCLAYFGLVSTHGKTAYGRGYGEMYDESSRKKSTMHNRTKKSELGGSASSASAMGIRMHSMRSPRSPDTQSEENILPADGGKHEIWCTTEVYLRADDRNTSKMKDMEKGG</sequence>
<evidence type="ECO:0000256" key="1">
    <source>
        <dbReference type="ARBA" id="ARBA00004141"/>
    </source>
</evidence>
<evidence type="ECO:0000259" key="8">
    <source>
        <dbReference type="Pfam" id="PF20684"/>
    </source>
</evidence>
<keyword evidence="10" id="KW-1185">Reference proteome</keyword>
<dbReference type="Pfam" id="PF20684">
    <property type="entry name" value="Fung_rhodopsin"/>
    <property type="match status" value="1"/>
</dbReference>
<name>A0A6A6JWP1_WESOR</name>
<feature type="domain" description="Rhodopsin" evidence="8">
    <location>
        <begin position="35"/>
        <end position="277"/>
    </location>
</feature>
<keyword evidence="2 7" id="KW-0812">Transmembrane</keyword>
<feature type="transmembrane region" description="Helical" evidence="7">
    <location>
        <begin position="54"/>
        <end position="75"/>
    </location>
</feature>
<protein>
    <recommendedName>
        <fullName evidence="8">Rhodopsin domain-containing protein</fullName>
    </recommendedName>
</protein>
<feature type="transmembrane region" description="Helical" evidence="7">
    <location>
        <begin position="12"/>
        <end position="33"/>
    </location>
</feature>
<evidence type="ECO:0000313" key="9">
    <source>
        <dbReference type="EMBL" id="KAF2280645.1"/>
    </source>
</evidence>
<feature type="transmembrane region" description="Helical" evidence="7">
    <location>
        <begin position="251"/>
        <end position="271"/>
    </location>
</feature>
<feature type="transmembrane region" description="Helical" evidence="7">
    <location>
        <begin position="180"/>
        <end position="200"/>
    </location>
</feature>
<feature type="region of interest" description="Disordered" evidence="6">
    <location>
        <begin position="303"/>
        <end position="355"/>
    </location>
</feature>